<keyword evidence="4 11" id="KW-0812">Transmembrane</keyword>
<dbReference type="SMR" id="A0A978VVD6"/>
<dbReference type="InterPro" id="IPR057290">
    <property type="entry name" value="CHX17_C"/>
</dbReference>
<evidence type="ECO:0000256" key="6">
    <source>
        <dbReference type="ARBA" id="ARBA00022989"/>
    </source>
</evidence>
<evidence type="ECO:0000313" key="15">
    <source>
        <dbReference type="EMBL" id="KAH7542781.1"/>
    </source>
</evidence>
<accession>A0A978VVD6</accession>
<keyword evidence="3" id="KW-0633">Potassium transport</keyword>
<evidence type="ECO:0000256" key="4">
    <source>
        <dbReference type="ARBA" id="ARBA00022692"/>
    </source>
</evidence>
<comment type="caution">
    <text evidence="15">The sequence shown here is derived from an EMBL/GenBank/DDBJ whole genome shotgun (WGS) entry which is preliminary data.</text>
</comment>
<evidence type="ECO:0000256" key="2">
    <source>
        <dbReference type="ARBA" id="ARBA00022448"/>
    </source>
</evidence>
<sequence>METRRVGEHRQDSEKLGGNGPTFVVDENSYICHRFGQVNSGGLWYGDNPLDFSLPLFLLQLSLIFVFSRSIALLLKPFGQPSIVPKILGGIVLGPSVLGRDSTFASKVFPPKGRTFLETLSVFGFMLCIFLIGVKMDPNIILKSGKKPVAIGSLAVLLPYAMSGLLAIVLKSCLSLDPDLSSVLQYVVTIQSMTAFPNVACFLDELSILNSEIGRIASSSSVVSDACHFCIVTIKYFTYLATERSVRSSVGSFFSLCFLFAFIFFGVRPAAMWAVRQTPEGQPVKEIYIFAIIIVVLVCGFVGEVIGLNAFAASFLLGLVIPDGHPLGAALVERLDCFVSVLLMPIFFTMCGLRMDVFAIQHLKTVAIIELIVFVAIFWKIIGTIVPPLVCRMPVRDAFSLGLIMNTKGIVELSMLFFWKSKNRMNEECFSILIITVVFVMVILAPLVRVLYDPSKRFLAYKRRTIMHHAKNEELRILVCIHRQDNVPPSLDLLAATNPTEMSPINLVVLHLVKLVGRSSSLLVPYVPREKSSQYPTQSERIFNAFRKLEQNYSGQVIVHCFKGISPYPTMHNDVCSLALEKRSTLIIIPFIKRFTTAGKVESCYAFRHLNENVLDKAPCSVGVLVDQGNPRTFLTSHKQSSLYRVVVLFLGGADDREAAAYAGRMSGHPKVHITLIVFSSSTQIVEGTERSKALDTETLTKFRLNAFRNERVCCKEQTVSDANGLLSVLKTLDSGYELVMVGRNHGSSRLMFELRKGRLEGELGTIGEILVTTEIRGGASVLVVQQQTRGVLLFGLIRRILALTYLYFHF</sequence>
<reference evidence="15" key="1">
    <citation type="journal article" date="2021" name="Front. Plant Sci.">
        <title>Chromosome-Scale Genome Assembly for Chinese Sour Jujube and Insights Into Its Genome Evolution and Domestication Signature.</title>
        <authorList>
            <person name="Shen L.-Y."/>
            <person name="Luo H."/>
            <person name="Wang X.-L."/>
            <person name="Wang X.-M."/>
            <person name="Qiu X.-J."/>
            <person name="Liu H."/>
            <person name="Zhou S.-S."/>
            <person name="Jia K.-H."/>
            <person name="Nie S."/>
            <person name="Bao Y.-T."/>
            <person name="Zhang R.-G."/>
            <person name="Yun Q.-Z."/>
            <person name="Chai Y.-H."/>
            <person name="Lu J.-Y."/>
            <person name="Li Y."/>
            <person name="Zhao S.-W."/>
            <person name="Mao J.-F."/>
            <person name="Jia S.-G."/>
            <person name="Mao Y.-M."/>
        </authorList>
    </citation>
    <scope>NUCLEOTIDE SEQUENCE</scope>
    <source>
        <strain evidence="15">AT0</strain>
        <tissue evidence="15">Leaf</tissue>
    </source>
</reference>
<keyword evidence="5" id="KW-0630">Potassium</keyword>
<comment type="subcellular location">
    <subcellularLocation>
        <location evidence="1">Membrane</location>
        <topology evidence="1">Multi-pass membrane protein</topology>
    </subcellularLocation>
</comment>
<feature type="domain" description="Cation/H(+) antiporter central" evidence="13">
    <location>
        <begin position="508"/>
        <end position="629"/>
    </location>
</feature>
<name>A0A978VVD6_ZIZJJ</name>
<dbReference type="InterPro" id="IPR050794">
    <property type="entry name" value="CPA2_transporter"/>
</dbReference>
<evidence type="ECO:0000256" key="3">
    <source>
        <dbReference type="ARBA" id="ARBA00022538"/>
    </source>
</evidence>
<dbReference type="GO" id="GO:0006813">
    <property type="term" value="P:potassium ion transport"/>
    <property type="evidence" value="ECO:0007669"/>
    <property type="project" value="UniProtKB-KW"/>
</dbReference>
<comment type="similarity">
    <text evidence="9">Belongs to the monovalent cation:proton antiporter 2 (CPA2) transporter (TC 2.A.37) family. CHX (TC 2.A.37.4) subfamily.</text>
</comment>
<dbReference type="GO" id="GO:0015297">
    <property type="term" value="F:antiporter activity"/>
    <property type="evidence" value="ECO:0007669"/>
    <property type="project" value="InterPro"/>
</dbReference>
<evidence type="ECO:0000256" key="1">
    <source>
        <dbReference type="ARBA" id="ARBA00004141"/>
    </source>
</evidence>
<organism evidence="15 16">
    <name type="scientific">Ziziphus jujuba var. spinosa</name>
    <dbReference type="NCBI Taxonomy" id="714518"/>
    <lineage>
        <taxon>Eukaryota</taxon>
        <taxon>Viridiplantae</taxon>
        <taxon>Streptophyta</taxon>
        <taxon>Embryophyta</taxon>
        <taxon>Tracheophyta</taxon>
        <taxon>Spermatophyta</taxon>
        <taxon>Magnoliopsida</taxon>
        <taxon>eudicotyledons</taxon>
        <taxon>Gunneridae</taxon>
        <taxon>Pentapetalae</taxon>
        <taxon>rosids</taxon>
        <taxon>fabids</taxon>
        <taxon>Rosales</taxon>
        <taxon>Rhamnaceae</taxon>
        <taxon>Paliureae</taxon>
        <taxon>Ziziphus</taxon>
    </lineage>
</organism>
<evidence type="ECO:0000256" key="5">
    <source>
        <dbReference type="ARBA" id="ARBA00022958"/>
    </source>
</evidence>
<dbReference type="GO" id="GO:0016020">
    <property type="term" value="C:membrane"/>
    <property type="evidence" value="ECO:0007669"/>
    <property type="project" value="UniProtKB-SubCell"/>
</dbReference>
<keyword evidence="6 11" id="KW-1133">Transmembrane helix</keyword>
<dbReference type="EMBL" id="JAEACU010000002">
    <property type="protein sequence ID" value="KAH7542781.1"/>
    <property type="molecule type" value="Genomic_DNA"/>
</dbReference>
<gene>
    <name evidence="15" type="ORF">FEM48_Zijuj02G0111300</name>
</gene>
<dbReference type="Pfam" id="PF23259">
    <property type="entry name" value="CHX17_C"/>
    <property type="match status" value="1"/>
</dbReference>
<feature type="transmembrane region" description="Helical" evidence="11">
    <location>
        <begin position="253"/>
        <end position="275"/>
    </location>
</feature>
<feature type="transmembrane region" description="Helical" evidence="11">
    <location>
        <begin position="287"/>
        <end position="311"/>
    </location>
</feature>
<proteinExistence type="inferred from homology"/>
<dbReference type="GO" id="GO:0012505">
    <property type="term" value="C:endomembrane system"/>
    <property type="evidence" value="ECO:0007669"/>
    <property type="project" value="TreeGrafter"/>
</dbReference>
<dbReference type="Proteomes" id="UP000813462">
    <property type="component" value="Unassembled WGS sequence"/>
</dbReference>
<dbReference type="GO" id="GO:0006885">
    <property type="term" value="P:regulation of pH"/>
    <property type="evidence" value="ECO:0007669"/>
    <property type="project" value="TreeGrafter"/>
</dbReference>
<feature type="transmembrane region" description="Helical" evidence="11">
    <location>
        <begin position="148"/>
        <end position="170"/>
    </location>
</feature>
<feature type="transmembrane region" description="Helical" evidence="11">
    <location>
        <begin position="119"/>
        <end position="136"/>
    </location>
</feature>
<dbReference type="Pfam" id="PF00999">
    <property type="entry name" value="Na_H_Exchanger"/>
    <property type="match status" value="1"/>
</dbReference>
<dbReference type="GO" id="GO:1902600">
    <property type="term" value="P:proton transmembrane transport"/>
    <property type="evidence" value="ECO:0007669"/>
    <property type="project" value="InterPro"/>
</dbReference>
<feature type="transmembrane region" description="Helical" evidence="11">
    <location>
        <begin position="331"/>
        <end position="353"/>
    </location>
</feature>
<evidence type="ECO:0000313" key="16">
    <source>
        <dbReference type="Proteomes" id="UP000813462"/>
    </source>
</evidence>
<feature type="region of interest" description="Disordered" evidence="10">
    <location>
        <begin position="1"/>
        <end position="21"/>
    </location>
</feature>
<feature type="domain" description="Cation/H+ exchanger transmembrane" evidence="12">
    <location>
        <begin position="71"/>
        <end position="448"/>
    </location>
</feature>
<dbReference type="InterPro" id="IPR057291">
    <property type="entry name" value="CHX17_2nd"/>
</dbReference>
<evidence type="ECO:0008006" key="17">
    <source>
        <dbReference type="Google" id="ProtNLM"/>
    </source>
</evidence>
<feature type="transmembrane region" description="Helical" evidence="11">
    <location>
        <begin position="430"/>
        <end position="452"/>
    </location>
</feature>
<evidence type="ECO:0000256" key="10">
    <source>
        <dbReference type="SAM" id="MobiDB-lite"/>
    </source>
</evidence>
<evidence type="ECO:0000259" key="14">
    <source>
        <dbReference type="Pfam" id="PF23259"/>
    </source>
</evidence>
<feature type="transmembrane region" description="Helical" evidence="11">
    <location>
        <begin position="365"/>
        <end position="386"/>
    </location>
</feature>
<dbReference type="PANTHER" id="PTHR32468:SF164">
    <property type="entry name" value="OS05G0485000 PROTEIN"/>
    <property type="match status" value="1"/>
</dbReference>
<keyword evidence="2" id="KW-0813">Transport</keyword>
<keyword evidence="7" id="KW-0406">Ion transport</keyword>
<feature type="compositionally biased region" description="Basic and acidic residues" evidence="10">
    <location>
        <begin position="1"/>
        <end position="15"/>
    </location>
</feature>
<evidence type="ECO:0000256" key="9">
    <source>
        <dbReference type="ARBA" id="ARBA00038341"/>
    </source>
</evidence>
<evidence type="ECO:0000256" key="7">
    <source>
        <dbReference type="ARBA" id="ARBA00023065"/>
    </source>
</evidence>
<feature type="transmembrane region" description="Helical" evidence="11">
    <location>
        <begin position="398"/>
        <end position="418"/>
    </location>
</feature>
<dbReference type="PANTHER" id="PTHR32468">
    <property type="entry name" value="CATION/H + ANTIPORTER"/>
    <property type="match status" value="1"/>
</dbReference>
<evidence type="ECO:0000259" key="12">
    <source>
        <dbReference type="Pfam" id="PF00999"/>
    </source>
</evidence>
<evidence type="ECO:0000256" key="8">
    <source>
        <dbReference type="ARBA" id="ARBA00023136"/>
    </source>
</evidence>
<keyword evidence="8 11" id="KW-0472">Membrane</keyword>
<dbReference type="Pfam" id="PF23256">
    <property type="entry name" value="CHX17_2nd"/>
    <property type="match status" value="1"/>
</dbReference>
<protein>
    <recommendedName>
        <fullName evidence="17">Cation/H(+) antiporter 15-like</fullName>
    </recommendedName>
</protein>
<evidence type="ECO:0000256" key="11">
    <source>
        <dbReference type="SAM" id="Phobius"/>
    </source>
</evidence>
<dbReference type="InterPro" id="IPR006153">
    <property type="entry name" value="Cation/H_exchanger_TM"/>
</dbReference>
<evidence type="ECO:0000259" key="13">
    <source>
        <dbReference type="Pfam" id="PF23256"/>
    </source>
</evidence>
<dbReference type="AlphaFoldDB" id="A0A978VVD6"/>
<dbReference type="Gene3D" id="1.20.1530.20">
    <property type="match status" value="1"/>
</dbReference>
<feature type="domain" description="Cation/H(+) antiporter C-terminal" evidence="14">
    <location>
        <begin position="646"/>
        <end position="789"/>
    </location>
</feature>
<feature type="transmembrane region" description="Helical" evidence="11">
    <location>
        <begin position="52"/>
        <end position="75"/>
    </location>
</feature>
<dbReference type="InterPro" id="IPR038770">
    <property type="entry name" value="Na+/solute_symporter_sf"/>
</dbReference>